<evidence type="ECO:0000313" key="1">
    <source>
        <dbReference type="EMBL" id="GFU37022.1"/>
    </source>
</evidence>
<dbReference type="AlphaFoldDB" id="A0A8X6URY2"/>
<protein>
    <submittedName>
        <fullName evidence="1">Uncharacterized protein</fullName>
    </submittedName>
</protein>
<name>A0A8X6URY2_NEPPI</name>
<organism evidence="1 2">
    <name type="scientific">Nephila pilipes</name>
    <name type="common">Giant wood spider</name>
    <name type="synonym">Nephila maculata</name>
    <dbReference type="NCBI Taxonomy" id="299642"/>
    <lineage>
        <taxon>Eukaryota</taxon>
        <taxon>Metazoa</taxon>
        <taxon>Ecdysozoa</taxon>
        <taxon>Arthropoda</taxon>
        <taxon>Chelicerata</taxon>
        <taxon>Arachnida</taxon>
        <taxon>Araneae</taxon>
        <taxon>Araneomorphae</taxon>
        <taxon>Entelegynae</taxon>
        <taxon>Araneoidea</taxon>
        <taxon>Nephilidae</taxon>
        <taxon>Nephila</taxon>
    </lineage>
</organism>
<evidence type="ECO:0000313" key="2">
    <source>
        <dbReference type="Proteomes" id="UP000887013"/>
    </source>
</evidence>
<accession>A0A8X6URY2</accession>
<comment type="caution">
    <text evidence="1">The sequence shown here is derived from an EMBL/GenBank/DDBJ whole genome shotgun (WGS) entry which is preliminary data.</text>
</comment>
<reference evidence="1" key="1">
    <citation type="submission" date="2020-08" db="EMBL/GenBank/DDBJ databases">
        <title>Multicomponent nature underlies the extraordinary mechanical properties of spider dragline silk.</title>
        <authorList>
            <person name="Kono N."/>
            <person name="Nakamura H."/>
            <person name="Mori M."/>
            <person name="Yoshida Y."/>
            <person name="Ohtoshi R."/>
            <person name="Malay A.D."/>
            <person name="Moran D.A.P."/>
            <person name="Tomita M."/>
            <person name="Numata K."/>
            <person name="Arakawa K."/>
        </authorList>
    </citation>
    <scope>NUCLEOTIDE SEQUENCE</scope>
</reference>
<keyword evidence="2" id="KW-1185">Reference proteome</keyword>
<gene>
    <name evidence="1" type="ORF">NPIL_601281</name>
</gene>
<dbReference type="EMBL" id="BMAW01130941">
    <property type="protein sequence ID" value="GFU37022.1"/>
    <property type="molecule type" value="Genomic_DNA"/>
</dbReference>
<sequence length="102" mass="11673">MREWWISHAEIGRQRRQKIISHPYFQWFRVQERFAILGFRALSGFGRGKEKPHQKPESPFGGGVLFEVATSLGAQPTVCCCRCTGQEKSGPPTFSKYSVQQK</sequence>
<dbReference type="Proteomes" id="UP000887013">
    <property type="component" value="Unassembled WGS sequence"/>
</dbReference>
<proteinExistence type="predicted"/>